<evidence type="ECO:0000313" key="2">
    <source>
        <dbReference type="Proteomes" id="UP000805649"/>
    </source>
</evidence>
<keyword evidence="1" id="KW-0378">Hydrolase</keyword>
<proteinExistence type="predicted"/>
<gene>
    <name evidence="1" type="ORF">CTRU02_202722</name>
</gene>
<keyword evidence="2" id="KW-1185">Reference proteome</keyword>
<name>A0ACC3ZL97_COLTU</name>
<reference evidence="1 2" key="1">
    <citation type="journal article" date="2020" name="Phytopathology">
        <title>Genome Sequence Resources of Colletotrichum truncatum, C. plurivorum, C. musicola, and C. sojae: Four Species Pathogenic to Soybean (Glycine max).</title>
        <authorList>
            <person name="Rogerio F."/>
            <person name="Boufleur T.R."/>
            <person name="Ciampi-Guillardi M."/>
            <person name="Sukno S.A."/>
            <person name="Thon M.R."/>
            <person name="Massola Junior N.S."/>
            <person name="Baroncelli R."/>
        </authorList>
    </citation>
    <scope>NUCLEOTIDE SEQUENCE [LARGE SCALE GENOMIC DNA]</scope>
    <source>
        <strain evidence="1 2">CMES1059</strain>
    </source>
</reference>
<organism evidence="1 2">
    <name type="scientific">Colletotrichum truncatum</name>
    <name type="common">Anthracnose fungus</name>
    <name type="synonym">Colletotrichum capsici</name>
    <dbReference type="NCBI Taxonomy" id="5467"/>
    <lineage>
        <taxon>Eukaryota</taxon>
        <taxon>Fungi</taxon>
        <taxon>Dikarya</taxon>
        <taxon>Ascomycota</taxon>
        <taxon>Pezizomycotina</taxon>
        <taxon>Sordariomycetes</taxon>
        <taxon>Hypocreomycetidae</taxon>
        <taxon>Glomerellales</taxon>
        <taxon>Glomerellaceae</taxon>
        <taxon>Colletotrichum</taxon>
        <taxon>Colletotrichum truncatum species complex</taxon>
    </lineage>
</organism>
<accession>A0ACC3ZL97</accession>
<protein>
    <submittedName>
        <fullName evidence="1">Glycoside hydrolase</fullName>
    </submittedName>
</protein>
<sequence length="561" mass="62276">MIANDEHQSSSHPHLSRGKHGTCLIVKGKPFLILGGELHNSALSSARYMDDIWPALKKQGFNTLLGSVTWEQIEPTEGVFDFSELDKVILGAREHGMHLVLLWFGSYKNAVSTYVPEWVKKDSRRFPRVRSVEAGGIRKILEVVTPLSEECAEADAKAFGKLLAHLKDFDADHSTVIMVQVENEVGILGDSRDRSALAEAAFKQPVPELLLRHLGDNPHPRFAKRFPNVPKNGQHSWEDVFGTGEAADEAFMAYHFSRYIGKVAASGKSSYPIPLYANVWLNFDDLESLDVGLPTSVITGAAVAGGLGPGKYPSGGPCPHVLDIWRFNAPVLDFIAPDSYLHNYEMVCKDYTEKQNPLFIPEQRRDEHGARRMWLALGTYDALGVSPWGVEFDPKPVGREFKLISQVTDFILGSSPGDRFGFFFDEVGDPRTERSWTKVLGDIQVTAERASVFGKPGPGGGMIIRLADMKFLLVGYGFQAKFKSLRKEVGFTGILSAREMEYEEPGKLRPLRWWNGDEIRGGSAMAMPNEEPDHGEFPIPACIPARTGITEIKVYVLEEDA</sequence>
<dbReference type="Proteomes" id="UP000805649">
    <property type="component" value="Unassembled WGS sequence"/>
</dbReference>
<comment type="caution">
    <text evidence="1">The sequence shown here is derived from an EMBL/GenBank/DDBJ whole genome shotgun (WGS) entry which is preliminary data.</text>
</comment>
<evidence type="ECO:0000313" key="1">
    <source>
        <dbReference type="EMBL" id="KAL0944835.1"/>
    </source>
</evidence>
<dbReference type="EMBL" id="VUJX02000001">
    <property type="protein sequence ID" value="KAL0944835.1"/>
    <property type="molecule type" value="Genomic_DNA"/>
</dbReference>